<proteinExistence type="predicted"/>
<accession>A0ABP5DL56</accession>
<dbReference type="Gene3D" id="3.20.20.370">
    <property type="entry name" value="Glycoside hydrolase/deacetylase"/>
    <property type="match status" value="1"/>
</dbReference>
<dbReference type="InterPro" id="IPR050248">
    <property type="entry name" value="Polysacc_deacetylase_ArnD"/>
</dbReference>
<sequence length="261" mass="28509">MTFAPSRRRRALGALALTLSLGLAACSTDTPAGPPPPPPSQDNPAPAGPQFVPPYRFGDAQEKAPPLANGETPVLRRVPTTKPYVFITMDDGAVKAPEAQQLIQQSGTRPVLFLNQRYVKGHEAYFRSILDSTGAELGDHTVDHPNLRGKSFDFQRKQICDTADAFEQELGRRPALFRPPFGNYDQTTLRAAVSCGMRATVLWTASVNDGQVQFQSGTKLKPGDIVLMHFRKTFAEDFTAFLDQARRDGLTPVPLADFLAA</sequence>
<dbReference type="SUPFAM" id="SSF88713">
    <property type="entry name" value="Glycoside hydrolase/deacetylase"/>
    <property type="match status" value="1"/>
</dbReference>
<keyword evidence="5" id="KW-1185">Reference proteome</keyword>
<evidence type="ECO:0000256" key="1">
    <source>
        <dbReference type="SAM" id="MobiDB-lite"/>
    </source>
</evidence>
<feature type="chain" id="PRO_5047004473" evidence="2">
    <location>
        <begin position="33"/>
        <end position="261"/>
    </location>
</feature>
<dbReference type="Pfam" id="PF01522">
    <property type="entry name" value="Polysacc_deac_1"/>
    <property type="match status" value="1"/>
</dbReference>
<evidence type="ECO:0000256" key="2">
    <source>
        <dbReference type="SAM" id="SignalP"/>
    </source>
</evidence>
<feature type="domain" description="NodB homology" evidence="3">
    <location>
        <begin position="83"/>
        <end position="253"/>
    </location>
</feature>
<dbReference type="PROSITE" id="PS51677">
    <property type="entry name" value="NODB"/>
    <property type="match status" value="1"/>
</dbReference>
<gene>
    <name evidence="4" type="ORF">GCM10009754_67110</name>
</gene>
<evidence type="ECO:0000313" key="5">
    <source>
        <dbReference type="Proteomes" id="UP001501116"/>
    </source>
</evidence>
<dbReference type="CDD" id="cd10917">
    <property type="entry name" value="CE4_NodB_like_6s_7s"/>
    <property type="match status" value="1"/>
</dbReference>
<evidence type="ECO:0000313" key="4">
    <source>
        <dbReference type="EMBL" id="GAA1980916.1"/>
    </source>
</evidence>
<reference evidence="5" key="1">
    <citation type="journal article" date="2019" name="Int. J. Syst. Evol. Microbiol.">
        <title>The Global Catalogue of Microorganisms (GCM) 10K type strain sequencing project: providing services to taxonomists for standard genome sequencing and annotation.</title>
        <authorList>
            <consortium name="The Broad Institute Genomics Platform"/>
            <consortium name="The Broad Institute Genome Sequencing Center for Infectious Disease"/>
            <person name="Wu L."/>
            <person name="Ma J."/>
        </authorList>
    </citation>
    <scope>NUCLEOTIDE SEQUENCE [LARGE SCALE GENOMIC DNA]</scope>
    <source>
        <strain evidence="5">JCM 14545</strain>
    </source>
</reference>
<organism evidence="4 5">
    <name type="scientific">Amycolatopsis minnesotensis</name>
    <dbReference type="NCBI Taxonomy" id="337894"/>
    <lineage>
        <taxon>Bacteria</taxon>
        <taxon>Bacillati</taxon>
        <taxon>Actinomycetota</taxon>
        <taxon>Actinomycetes</taxon>
        <taxon>Pseudonocardiales</taxon>
        <taxon>Pseudonocardiaceae</taxon>
        <taxon>Amycolatopsis</taxon>
    </lineage>
</organism>
<dbReference type="PROSITE" id="PS51257">
    <property type="entry name" value="PROKAR_LIPOPROTEIN"/>
    <property type="match status" value="1"/>
</dbReference>
<comment type="caution">
    <text evidence="4">The sequence shown here is derived from an EMBL/GenBank/DDBJ whole genome shotgun (WGS) entry which is preliminary data.</text>
</comment>
<evidence type="ECO:0000259" key="3">
    <source>
        <dbReference type="PROSITE" id="PS51677"/>
    </source>
</evidence>
<dbReference type="InterPro" id="IPR011330">
    <property type="entry name" value="Glyco_hydro/deAcase_b/a-brl"/>
</dbReference>
<feature type="compositionally biased region" description="Pro residues" evidence="1">
    <location>
        <begin position="32"/>
        <end position="41"/>
    </location>
</feature>
<feature type="region of interest" description="Disordered" evidence="1">
    <location>
        <begin position="25"/>
        <end position="74"/>
    </location>
</feature>
<dbReference type="Proteomes" id="UP001501116">
    <property type="component" value="Unassembled WGS sequence"/>
</dbReference>
<dbReference type="InterPro" id="IPR002509">
    <property type="entry name" value="NODB_dom"/>
</dbReference>
<protein>
    <submittedName>
        <fullName evidence="4">Polysaccharide deacetylase family protein</fullName>
    </submittedName>
</protein>
<dbReference type="EMBL" id="BAAANN010000033">
    <property type="protein sequence ID" value="GAA1980916.1"/>
    <property type="molecule type" value="Genomic_DNA"/>
</dbReference>
<dbReference type="PANTHER" id="PTHR10587:SF134">
    <property type="entry name" value="SECRETED PROTEIN"/>
    <property type="match status" value="1"/>
</dbReference>
<dbReference type="PANTHER" id="PTHR10587">
    <property type="entry name" value="GLYCOSYL TRANSFERASE-RELATED"/>
    <property type="match status" value="1"/>
</dbReference>
<feature type="signal peptide" evidence="2">
    <location>
        <begin position="1"/>
        <end position="32"/>
    </location>
</feature>
<keyword evidence="2" id="KW-0732">Signal</keyword>
<name>A0ABP5DL56_9PSEU</name>